<evidence type="ECO:0000256" key="6">
    <source>
        <dbReference type="ARBA" id="ARBA00022723"/>
    </source>
</evidence>
<organism evidence="11 12">
    <name type="scientific">Phytophthora ramorum</name>
    <name type="common">Sudden oak death agent</name>
    <dbReference type="NCBI Taxonomy" id="164328"/>
    <lineage>
        <taxon>Eukaryota</taxon>
        <taxon>Sar</taxon>
        <taxon>Stramenopiles</taxon>
        <taxon>Oomycota</taxon>
        <taxon>Peronosporomycetes</taxon>
        <taxon>Peronosporales</taxon>
        <taxon>Peronosporaceae</taxon>
        <taxon>Phytophthora</taxon>
    </lineage>
</organism>
<dbReference type="GO" id="GO:0031123">
    <property type="term" value="P:RNA 3'-end processing"/>
    <property type="evidence" value="ECO:0000318"/>
    <property type="project" value="GO_Central"/>
</dbReference>
<proteinExistence type="predicted"/>
<feature type="domain" description="PAP-associated" evidence="9">
    <location>
        <begin position="471"/>
        <end position="522"/>
    </location>
</feature>
<dbReference type="Proteomes" id="UP000005238">
    <property type="component" value="Unassembled WGS sequence"/>
</dbReference>
<evidence type="ECO:0000256" key="4">
    <source>
        <dbReference type="ARBA" id="ARBA00022490"/>
    </source>
</evidence>
<dbReference type="InterPro" id="IPR043519">
    <property type="entry name" value="NT_sf"/>
</dbReference>
<comment type="cofactor">
    <cofactor evidence="1">
        <name>Mn(2+)</name>
        <dbReference type="ChEBI" id="CHEBI:29035"/>
    </cofactor>
</comment>
<dbReference type="AlphaFoldDB" id="H3GP71"/>
<dbReference type="VEuPathDB" id="FungiDB:KRP22_4459"/>
<keyword evidence="6" id="KW-0479">Metal-binding</keyword>
<dbReference type="VEuPathDB" id="FungiDB:KRP22_4458"/>
<evidence type="ECO:0000313" key="12">
    <source>
        <dbReference type="Proteomes" id="UP000005238"/>
    </source>
</evidence>
<dbReference type="SUPFAM" id="SSF81301">
    <property type="entry name" value="Nucleotidyltransferase"/>
    <property type="match status" value="1"/>
</dbReference>
<name>H3GP71_PHYRM</name>
<dbReference type="Gene3D" id="3.30.460.10">
    <property type="entry name" value="Beta Polymerase, domain 2"/>
    <property type="match status" value="1"/>
</dbReference>
<evidence type="ECO:0000256" key="3">
    <source>
        <dbReference type="ARBA" id="ARBA00004496"/>
    </source>
</evidence>
<dbReference type="Pfam" id="PF03828">
    <property type="entry name" value="PAP_assoc"/>
    <property type="match status" value="1"/>
</dbReference>
<dbReference type="InterPro" id="IPR054708">
    <property type="entry name" value="MTPAP-like_central"/>
</dbReference>
<dbReference type="CDD" id="cd05402">
    <property type="entry name" value="NT_PAP_TUTase"/>
    <property type="match status" value="1"/>
</dbReference>
<keyword evidence="7" id="KW-0460">Magnesium</keyword>
<dbReference type="STRING" id="164328.H3GP71"/>
<dbReference type="GO" id="GO:0005737">
    <property type="term" value="C:cytoplasm"/>
    <property type="evidence" value="ECO:0007669"/>
    <property type="project" value="UniProtKB-SubCell"/>
</dbReference>
<reference evidence="11" key="2">
    <citation type="submission" date="2015-06" db="UniProtKB">
        <authorList>
            <consortium name="EnsemblProtists"/>
        </authorList>
    </citation>
    <scope>IDENTIFICATION</scope>
    <source>
        <strain evidence="11">Pr102</strain>
    </source>
</reference>
<feature type="domain" description="Poly(A) RNA polymerase mitochondrial-like central palm" evidence="10">
    <location>
        <begin position="228"/>
        <end position="358"/>
    </location>
</feature>
<keyword evidence="4" id="KW-0963">Cytoplasm</keyword>
<dbReference type="eggNOG" id="KOG2277">
    <property type="taxonomic scope" value="Eukaryota"/>
</dbReference>
<dbReference type="PANTHER" id="PTHR12271">
    <property type="entry name" value="POLY A POLYMERASE CID PAP -RELATED"/>
    <property type="match status" value="1"/>
</dbReference>
<reference evidence="12" key="1">
    <citation type="journal article" date="2006" name="Science">
        <title>Phytophthora genome sequences uncover evolutionary origins and mechanisms of pathogenesis.</title>
        <authorList>
            <person name="Tyler B.M."/>
            <person name="Tripathy S."/>
            <person name="Zhang X."/>
            <person name="Dehal P."/>
            <person name="Jiang R.H."/>
            <person name="Aerts A."/>
            <person name="Arredondo F.D."/>
            <person name="Baxter L."/>
            <person name="Bensasson D."/>
            <person name="Beynon J.L."/>
            <person name="Chapman J."/>
            <person name="Damasceno C.M."/>
            <person name="Dorrance A.E."/>
            <person name="Dou D."/>
            <person name="Dickerman A.W."/>
            <person name="Dubchak I.L."/>
            <person name="Garbelotto M."/>
            <person name="Gijzen M."/>
            <person name="Gordon S.G."/>
            <person name="Govers F."/>
            <person name="Grunwald N.J."/>
            <person name="Huang W."/>
            <person name="Ivors K.L."/>
            <person name="Jones R.W."/>
            <person name="Kamoun S."/>
            <person name="Krampis K."/>
            <person name="Lamour K.H."/>
            <person name="Lee M.K."/>
            <person name="McDonald W.H."/>
            <person name="Medina M."/>
            <person name="Meijer H.J."/>
            <person name="Nordberg E.K."/>
            <person name="Maclean D.J."/>
            <person name="Ospina-Giraldo M.D."/>
            <person name="Morris P.F."/>
            <person name="Phuntumart V."/>
            <person name="Putnam N.H."/>
            <person name="Rash S."/>
            <person name="Rose J.K."/>
            <person name="Sakihama Y."/>
            <person name="Salamov A.A."/>
            <person name="Savidor A."/>
            <person name="Scheuring C.F."/>
            <person name="Smith B.M."/>
            <person name="Sobral B.W."/>
            <person name="Terry A."/>
            <person name="Torto-Alalibo T.A."/>
            <person name="Win J."/>
            <person name="Xu Z."/>
            <person name="Zhang H."/>
            <person name="Grigoriev I.V."/>
            <person name="Rokhsar D.S."/>
            <person name="Boore J.L."/>
        </authorList>
    </citation>
    <scope>NUCLEOTIDE SEQUENCE [LARGE SCALE GENOMIC DNA]</scope>
    <source>
        <strain evidence="12">Pr102</strain>
    </source>
</reference>
<dbReference type="VEuPathDB" id="FungiDB:KRP23_13745"/>
<feature type="region of interest" description="Disordered" evidence="8">
    <location>
        <begin position="1"/>
        <end position="43"/>
    </location>
</feature>
<evidence type="ECO:0000259" key="10">
    <source>
        <dbReference type="Pfam" id="PF22600"/>
    </source>
</evidence>
<dbReference type="OMA" id="PCDLCVN"/>
<evidence type="ECO:0000313" key="11">
    <source>
        <dbReference type="EnsemblProtists" id="Phyra78468"/>
    </source>
</evidence>
<feature type="compositionally biased region" description="Basic residues" evidence="8">
    <location>
        <begin position="14"/>
        <end position="25"/>
    </location>
</feature>
<dbReference type="InterPro" id="IPR002058">
    <property type="entry name" value="PAP_assoc"/>
</dbReference>
<sequence>MKRQDRDADAAAPSRKKRRGRRKSKAERLARVPPVASSPEDLDQLLRGSSSREWDAAQSLALRLDTAEARATVVRVILRDREAPRAAAHYAKRLGLNGDDLLAAVNAADVALSPLLLAQFLVELDERTLATSERLRRFVWPWLADKKGQEQVVKAAVHLMLHPTASDDAKVQDKKERGLGLQRALVTQCLKTGELLHLVPTHARAFAGRMTAGSAVDEEGADDDADMELQPRQQVARRVQNVLRLLWPDARVLLFGSSVTGLLSPFDDVGRSSADVDLCALLPSAPQFRQETAPLVTEVREHLMLYLLPDATGENEQDATAVTRARIPIVHFRDPASDLPCDLCVNNVPAIWNTRLLWWFLYGGTNANTLEKKQRWQVRRLCRWLREWRQAKKRVVGGALSSYGLMLLGLYYLQRINVLPVLDCSAHVVEDGAALHVLKEGDIDEKLEKADKSFVGANEQANREVQGWRSLRRGFFRFYACEFDYEHTVVSLRANDIMPKASKGWSRQNDSRLCLEDPVETERDLGALCSRRAFGRLRCAFAHACVILSSKEEDRDNNSPSVDVETDLLAPWAYENAQEEEEKPAKASNITTRSTLICTQQLCWSGFVQEDTMTVTTGENSGRSNLHPVGSQTTAREARGAERRVKLQHFLVLRAFNLRRPKETLQEQFQFLKKHVESSDPRKNGDFLELDEVCAYLSIPPFRRLLLVQVFDLEPQQTQLGFDDFVHFLQSAAVRAAQEERQQYDGSLPTPPPRSSRTHLVSEALVTFDLSRAQHAVARAPPAPGLWKKREVTIQERITEYTKIDEKGQPQRLVEKERHQTEVLHMESLDGEFAHREITQFEQTEHLNDEMVHLDHGREEFLHLKSRHDEISRFDTSVPTGGSAGGGRPEECEQQPPSPSIKRDPGSGCESAGFDNGRGTEAEAEAEAAAYAEEAYRKRWQQQAPEDDTQQT</sequence>
<protein>
    <submittedName>
        <fullName evidence="11">Uncharacterized protein</fullName>
    </submittedName>
</protein>
<comment type="subcellular location">
    <subcellularLocation>
        <location evidence="3">Cytoplasm</location>
    </subcellularLocation>
</comment>
<feature type="region of interest" description="Disordered" evidence="8">
    <location>
        <begin position="872"/>
        <end position="952"/>
    </location>
</feature>
<accession>H3GP71</accession>
<evidence type="ECO:0000259" key="9">
    <source>
        <dbReference type="Pfam" id="PF03828"/>
    </source>
</evidence>
<feature type="compositionally biased region" description="Polar residues" evidence="8">
    <location>
        <begin position="616"/>
        <end position="634"/>
    </location>
</feature>
<dbReference type="InParanoid" id="H3GP71"/>
<feature type="region of interest" description="Disordered" evidence="8">
    <location>
        <begin position="616"/>
        <end position="638"/>
    </location>
</feature>
<keyword evidence="5" id="KW-0808">Transferase</keyword>
<evidence type="ECO:0000256" key="1">
    <source>
        <dbReference type="ARBA" id="ARBA00001936"/>
    </source>
</evidence>
<dbReference type="GO" id="GO:0016779">
    <property type="term" value="F:nucleotidyltransferase activity"/>
    <property type="evidence" value="ECO:0000318"/>
    <property type="project" value="GO_Central"/>
</dbReference>
<evidence type="ECO:0000256" key="7">
    <source>
        <dbReference type="ARBA" id="ARBA00022842"/>
    </source>
</evidence>
<dbReference type="PANTHER" id="PTHR12271:SF40">
    <property type="entry name" value="POLY(A) RNA POLYMERASE GLD2"/>
    <property type="match status" value="1"/>
</dbReference>
<keyword evidence="12" id="KW-1185">Reference proteome</keyword>
<comment type="cofactor">
    <cofactor evidence="2">
        <name>Mg(2+)</name>
        <dbReference type="ChEBI" id="CHEBI:18420"/>
    </cofactor>
</comment>
<dbReference type="EnsemblProtists" id="Phyra78468">
    <property type="protein sequence ID" value="Phyra78468"/>
    <property type="gene ID" value="Phyra78468"/>
</dbReference>
<evidence type="ECO:0000256" key="5">
    <source>
        <dbReference type="ARBA" id="ARBA00022679"/>
    </source>
</evidence>
<dbReference type="GO" id="GO:0046872">
    <property type="term" value="F:metal ion binding"/>
    <property type="evidence" value="ECO:0007669"/>
    <property type="project" value="UniProtKB-KW"/>
</dbReference>
<dbReference type="HOGENOM" id="CLU_317008_0_0_1"/>
<dbReference type="Gene3D" id="1.10.1410.10">
    <property type="match status" value="1"/>
</dbReference>
<dbReference type="Pfam" id="PF22600">
    <property type="entry name" value="MTPAP-like_central"/>
    <property type="match status" value="1"/>
</dbReference>
<dbReference type="EMBL" id="DS566029">
    <property type="status" value="NOT_ANNOTATED_CDS"/>
    <property type="molecule type" value="Genomic_DNA"/>
</dbReference>
<dbReference type="SUPFAM" id="SSF81631">
    <property type="entry name" value="PAP/OAS1 substrate-binding domain"/>
    <property type="match status" value="1"/>
</dbReference>
<evidence type="ECO:0000256" key="8">
    <source>
        <dbReference type="SAM" id="MobiDB-lite"/>
    </source>
</evidence>
<evidence type="ECO:0000256" key="2">
    <source>
        <dbReference type="ARBA" id="ARBA00001946"/>
    </source>
</evidence>
<dbReference type="VEuPathDB" id="FungiDB:KRP23_13744"/>